<gene>
    <name evidence="4" type="ORF">AMJ74_05045</name>
</gene>
<dbReference type="Proteomes" id="UP000050975">
    <property type="component" value="Unassembled WGS sequence"/>
</dbReference>
<dbReference type="InterPro" id="IPR011760">
    <property type="entry name" value="PsdUridine_synth_TruD_insert"/>
</dbReference>
<evidence type="ECO:0000313" key="5">
    <source>
        <dbReference type="Proteomes" id="UP000050975"/>
    </source>
</evidence>
<dbReference type="GO" id="GO:0001522">
    <property type="term" value="P:pseudouridine synthesis"/>
    <property type="evidence" value="ECO:0007669"/>
    <property type="project" value="InterPro"/>
</dbReference>
<dbReference type="PANTHER" id="PTHR13326:SF21">
    <property type="entry name" value="PSEUDOURIDYLATE SYNTHASE PUS7L"/>
    <property type="match status" value="1"/>
</dbReference>
<dbReference type="InterPro" id="IPR001656">
    <property type="entry name" value="PsdUridine_synth_TruD"/>
</dbReference>
<evidence type="ECO:0000256" key="2">
    <source>
        <dbReference type="ARBA" id="ARBA00023235"/>
    </source>
</evidence>
<dbReference type="PATRIC" id="fig|1703778.3.peg.762"/>
<dbReference type="Gene3D" id="3.30.70.3160">
    <property type="match status" value="1"/>
</dbReference>
<dbReference type="Gene3D" id="3.30.2350.20">
    <property type="entry name" value="TruD, catalytic domain"/>
    <property type="match status" value="1"/>
</dbReference>
<dbReference type="AlphaFoldDB" id="A0A0S8JVQ5"/>
<proteinExistence type="inferred from homology"/>
<name>A0A0S8JVQ5_UNCW3</name>
<dbReference type="Gene3D" id="1.10.1510.30">
    <property type="match status" value="1"/>
</dbReference>
<evidence type="ECO:0000313" key="4">
    <source>
        <dbReference type="EMBL" id="KPL13552.1"/>
    </source>
</evidence>
<organism evidence="4 5">
    <name type="scientific">candidate division WOR_3 bacterium SM1_77</name>
    <dbReference type="NCBI Taxonomy" id="1703778"/>
    <lineage>
        <taxon>Bacteria</taxon>
        <taxon>Bacteria division WOR-3</taxon>
    </lineage>
</organism>
<dbReference type="GO" id="GO:0009982">
    <property type="term" value="F:pseudouridine synthase activity"/>
    <property type="evidence" value="ECO:0007669"/>
    <property type="project" value="InterPro"/>
</dbReference>
<dbReference type="InterPro" id="IPR020103">
    <property type="entry name" value="PsdUridine_synth_cat_dom_sf"/>
</dbReference>
<dbReference type="Pfam" id="PF01142">
    <property type="entry name" value="TruD"/>
    <property type="match status" value="1"/>
</dbReference>
<comment type="similarity">
    <text evidence="1">Belongs to the pseudouridine synthase TruD family.</text>
</comment>
<dbReference type="SUPFAM" id="SSF55120">
    <property type="entry name" value="Pseudouridine synthase"/>
    <property type="match status" value="1"/>
</dbReference>
<sequence length="385" mass="44758">MAKVKVRPEDFVVDELIELPLTKKGRYTILRLEKRFWNTLDVIDFVARKMHVPKSLFSRAGLKDRYSLSTQYLSFKGKFKNIIREKNFTLKPIGTADSPVSPKTLQGNSFRITLRSLIEKEIDRLNRNTLEIKNHGFANYFDEQRFGSARHGQGFVAKKLILEHYGGALKLLMCYAYKEDSPRERKFKDYCLSQWRNWPGCLKIAPPFYRPILKYLCEHPKDFRGAIKKIDKEFLNIYLLAYQSFLFNEVLSRIVKQYGIDSMAVKYSAGEFLFYHALPSTNPVREMRIPMLNEKTKLTGPTGGKMEKALKKEGITLKGMALQKMRLRGVRFKTFGRNAVIFPTDFTITEPQPDEIYRGKYQCTVECILPPGTYATILIKRLLLE</sequence>
<evidence type="ECO:0000256" key="1">
    <source>
        <dbReference type="ARBA" id="ARBA00007953"/>
    </source>
</evidence>
<dbReference type="PANTHER" id="PTHR13326">
    <property type="entry name" value="TRNA PSEUDOURIDINE SYNTHASE D"/>
    <property type="match status" value="1"/>
</dbReference>
<dbReference type="EMBL" id="LJVE01000097">
    <property type="protein sequence ID" value="KPL13552.1"/>
    <property type="molecule type" value="Genomic_DNA"/>
</dbReference>
<keyword evidence="2" id="KW-0413">Isomerase</keyword>
<dbReference type="GO" id="GO:0006396">
    <property type="term" value="P:RNA processing"/>
    <property type="evidence" value="ECO:0007669"/>
    <property type="project" value="UniProtKB-ARBA"/>
</dbReference>
<dbReference type="GO" id="GO:0140098">
    <property type="term" value="F:catalytic activity, acting on RNA"/>
    <property type="evidence" value="ECO:0007669"/>
    <property type="project" value="UniProtKB-ARBA"/>
</dbReference>
<dbReference type="GO" id="GO:0003723">
    <property type="term" value="F:RNA binding"/>
    <property type="evidence" value="ECO:0007669"/>
    <property type="project" value="InterPro"/>
</dbReference>
<reference evidence="4 5" key="1">
    <citation type="journal article" date="2015" name="Microbiome">
        <title>Genomic resolution of linkages in carbon, nitrogen, and sulfur cycling among widespread estuary sediment bacteria.</title>
        <authorList>
            <person name="Baker B.J."/>
            <person name="Lazar C.S."/>
            <person name="Teske A.P."/>
            <person name="Dick G.J."/>
        </authorList>
    </citation>
    <scope>NUCLEOTIDE SEQUENCE [LARGE SCALE GENOMIC DNA]</scope>
    <source>
        <strain evidence="4">SM1_77</strain>
    </source>
</reference>
<dbReference type="PROSITE" id="PS50984">
    <property type="entry name" value="TRUD"/>
    <property type="match status" value="1"/>
</dbReference>
<evidence type="ECO:0000259" key="3">
    <source>
        <dbReference type="PROSITE" id="PS50984"/>
    </source>
</evidence>
<dbReference type="InterPro" id="IPR042214">
    <property type="entry name" value="TruD_catalytic"/>
</dbReference>
<comment type="caution">
    <text evidence="4">The sequence shown here is derived from an EMBL/GenBank/DDBJ whole genome shotgun (WGS) entry which is preliminary data.</text>
</comment>
<feature type="domain" description="TRUD" evidence="3">
    <location>
        <begin position="136"/>
        <end position="342"/>
    </location>
</feature>
<accession>A0A0S8JVQ5</accession>
<protein>
    <recommendedName>
        <fullName evidence="3">TRUD domain-containing protein</fullName>
    </recommendedName>
</protein>